<dbReference type="InterPro" id="IPR001810">
    <property type="entry name" value="F-box_dom"/>
</dbReference>
<dbReference type="Gene3D" id="3.80.10.10">
    <property type="entry name" value="Ribonuclease Inhibitor"/>
    <property type="match status" value="1"/>
</dbReference>
<organism evidence="3 4">
    <name type="scientific">Ditylenchus dipsaci</name>
    <dbReference type="NCBI Taxonomy" id="166011"/>
    <lineage>
        <taxon>Eukaryota</taxon>
        <taxon>Metazoa</taxon>
        <taxon>Ecdysozoa</taxon>
        <taxon>Nematoda</taxon>
        <taxon>Chromadorea</taxon>
        <taxon>Rhabditida</taxon>
        <taxon>Tylenchina</taxon>
        <taxon>Tylenchomorpha</taxon>
        <taxon>Sphaerularioidea</taxon>
        <taxon>Anguinidae</taxon>
        <taxon>Anguininae</taxon>
        <taxon>Ditylenchus</taxon>
    </lineage>
</organism>
<reference evidence="4" key="1">
    <citation type="submission" date="2022-11" db="UniProtKB">
        <authorList>
            <consortium name="WormBaseParasite"/>
        </authorList>
    </citation>
    <scope>IDENTIFICATION</scope>
</reference>
<dbReference type="InterPro" id="IPR036047">
    <property type="entry name" value="F-box-like_dom_sf"/>
</dbReference>
<sequence>MIKRKSVTQLKVYDKNIKKRRLEKPEKQNKHAVSATLNHERDATSTSTSFDSLPNEILLAIFRKLPIASRLAVEMVSSRWKQLILDQGWNKFYYFDDDFFMEAKKDVIFRKSKHGKNFLQNHVLPHDKEKWRISNEELQTLFRRTAPNLRCINLWGIEVDSSICKLFSQRPYLETNLGRTSKVFQFPNLKSLYLPGIHLNSENLEILARAFPRLELILLSMLGEDSANGLTVLLKKLCHLRDFIIEGCFDCFFDYQFQCLPGSLRRIQVDDVISLPQLISKAIDQCPQLECFIHQYGASELGFWNLKEFLALNV</sequence>
<dbReference type="SMART" id="SM00256">
    <property type="entry name" value="FBOX"/>
    <property type="match status" value="1"/>
</dbReference>
<evidence type="ECO:0000313" key="4">
    <source>
        <dbReference type="WBParaSite" id="jg3319"/>
    </source>
</evidence>
<dbReference type="SUPFAM" id="SSF81383">
    <property type="entry name" value="F-box domain"/>
    <property type="match status" value="1"/>
</dbReference>
<feature type="domain" description="F-box" evidence="2">
    <location>
        <begin position="47"/>
        <end position="92"/>
    </location>
</feature>
<dbReference type="Proteomes" id="UP000887574">
    <property type="component" value="Unplaced"/>
</dbReference>
<proteinExistence type="predicted"/>
<feature type="region of interest" description="Disordered" evidence="1">
    <location>
        <begin position="21"/>
        <end position="50"/>
    </location>
</feature>
<dbReference type="WBParaSite" id="jg3319">
    <property type="protein sequence ID" value="jg3319"/>
    <property type="gene ID" value="jg3319"/>
</dbReference>
<dbReference type="InterPro" id="IPR032675">
    <property type="entry name" value="LRR_dom_sf"/>
</dbReference>
<dbReference type="PROSITE" id="PS50181">
    <property type="entry name" value="FBOX"/>
    <property type="match status" value="1"/>
</dbReference>
<dbReference type="CDD" id="cd09917">
    <property type="entry name" value="F-box_SF"/>
    <property type="match status" value="1"/>
</dbReference>
<dbReference type="SUPFAM" id="SSF52047">
    <property type="entry name" value="RNI-like"/>
    <property type="match status" value="1"/>
</dbReference>
<evidence type="ECO:0000313" key="3">
    <source>
        <dbReference type="Proteomes" id="UP000887574"/>
    </source>
</evidence>
<keyword evidence="3" id="KW-1185">Reference proteome</keyword>
<dbReference type="Pfam" id="PF12937">
    <property type="entry name" value="F-box-like"/>
    <property type="match status" value="1"/>
</dbReference>
<accession>A0A915E8X9</accession>
<dbReference type="Gene3D" id="1.20.1280.50">
    <property type="match status" value="1"/>
</dbReference>
<dbReference type="AlphaFoldDB" id="A0A915E8X9"/>
<protein>
    <submittedName>
        <fullName evidence="4">F-box domain-containing protein</fullName>
    </submittedName>
</protein>
<evidence type="ECO:0000256" key="1">
    <source>
        <dbReference type="SAM" id="MobiDB-lite"/>
    </source>
</evidence>
<evidence type="ECO:0000259" key="2">
    <source>
        <dbReference type="PROSITE" id="PS50181"/>
    </source>
</evidence>
<name>A0A915E8X9_9BILA</name>